<gene>
    <name evidence="1" type="ORF">KHY36_02030</name>
</gene>
<protein>
    <submittedName>
        <fullName evidence="1">Uncharacterized protein</fullName>
    </submittedName>
</protein>
<name>A0A943D785_9FIRM</name>
<reference evidence="1" key="1">
    <citation type="submission" date="2021-02" db="EMBL/GenBank/DDBJ databases">
        <title>Infant gut strain persistence is associated with maternal origin, phylogeny, and functional potential including surface adhesion and iron acquisition.</title>
        <authorList>
            <person name="Lou Y.C."/>
        </authorList>
    </citation>
    <scope>NUCLEOTIDE SEQUENCE</scope>
    <source>
        <strain evidence="1">L3_101_000M1_dasL3_101_000M1_concoct_87</strain>
    </source>
</reference>
<evidence type="ECO:0000313" key="1">
    <source>
        <dbReference type="EMBL" id="MBS5331292.1"/>
    </source>
</evidence>
<accession>A0A943D785</accession>
<sequence>MYNPTPWKDHVTNPSNCFNITKNDDGTYQITRAGTVMQQGTPQDAAHFTNQEDGIWELFACYGLLLNYARQMGWDVERGSINLTNTAKPYPFNNSQKTVALQMQRPSRDYIVITEASNVKGNLGQIEVSDQLSNGFKVAYTGSATAATINYIVIGGYMK</sequence>
<organism evidence="1 2">
    <name type="scientific">Subdoligranulum variabile</name>
    <dbReference type="NCBI Taxonomy" id="214851"/>
    <lineage>
        <taxon>Bacteria</taxon>
        <taxon>Bacillati</taxon>
        <taxon>Bacillota</taxon>
        <taxon>Clostridia</taxon>
        <taxon>Eubacteriales</taxon>
        <taxon>Oscillospiraceae</taxon>
        <taxon>Subdoligranulum</taxon>
    </lineage>
</organism>
<evidence type="ECO:0000313" key="2">
    <source>
        <dbReference type="Proteomes" id="UP000759273"/>
    </source>
</evidence>
<comment type="caution">
    <text evidence="1">The sequence shown here is derived from an EMBL/GenBank/DDBJ whole genome shotgun (WGS) entry which is preliminary data.</text>
</comment>
<dbReference type="EMBL" id="JAGZGG010000003">
    <property type="protein sequence ID" value="MBS5331292.1"/>
    <property type="molecule type" value="Genomic_DNA"/>
</dbReference>
<dbReference type="Proteomes" id="UP000759273">
    <property type="component" value="Unassembled WGS sequence"/>
</dbReference>
<proteinExistence type="predicted"/>
<dbReference type="AlphaFoldDB" id="A0A943D785"/>